<dbReference type="PRINTS" id="PR00320">
    <property type="entry name" value="GPROTEINBRPT"/>
</dbReference>
<dbReference type="PANTHER" id="PTHR22847:SF637">
    <property type="entry name" value="WD REPEAT DOMAIN 5B"/>
    <property type="match status" value="1"/>
</dbReference>
<feature type="repeat" description="WD" evidence="3">
    <location>
        <begin position="94"/>
        <end position="135"/>
    </location>
</feature>
<dbReference type="InterPro" id="IPR001680">
    <property type="entry name" value="WD40_rpt"/>
</dbReference>
<feature type="repeat" description="WD" evidence="3">
    <location>
        <begin position="136"/>
        <end position="177"/>
    </location>
</feature>
<dbReference type="AlphaFoldDB" id="A0A7D9D0A3"/>
<dbReference type="GO" id="GO:0042393">
    <property type="term" value="F:histone binding"/>
    <property type="evidence" value="ECO:0007669"/>
    <property type="project" value="TreeGrafter"/>
</dbReference>
<dbReference type="SUPFAM" id="SSF50978">
    <property type="entry name" value="WD40 repeat-like"/>
    <property type="match status" value="1"/>
</dbReference>
<dbReference type="InterPro" id="IPR036322">
    <property type="entry name" value="WD40_repeat_dom_sf"/>
</dbReference>
<keyword evidence="6" id="KW-1185">Reference proteome</keyword>
<evidence type="ECO:0000259" key="4">
    <source>
        <dbReference type="Pfam" id="PF25175"/>
    </source>
</evidence>
<dbReference type="GO" id="GO:0048188">
    <property type="term" value="C:Set1C/COMPASS complex"/>
    <property type="evidence" value="ECO:0007669"/>
    <property type="project" value="TreeGrafter"/>
</dbReference>
<organism evidence="5 6">
    <name type="scientific">Dekkera bruxellensis</name>
    <name type="common">Brettanomyces custersii</name>
    <dbReference type="NCBI Taxonomy" id="5007"/>
    <lineage>
        <taxon>Eukaryota</taxon>
        <taxon>Fungi</taxon>
        <taxon>Dikarya</taxon>
        <taxon>Ascomycota</taxon>
        <taxon>Saccharomycotina</taxon>
        <taxon>Pichiomycetes</taxon>
        <taxon>Pichiales</taxon>
        <taxon>Pichiaceae</taxon>
        <taxon>Brettanomyces</taxon>
    </lineage>
</organism>
<reference evidence="5 6" key="1">
    <citation type="submission" date="2019-07" db="EMBL/GenBank/DDBJ databases">
        <authorList>
            <person name="Friedrich A."/>
            <person name="Schacherer J."/>
        </authorList>
    </citation>
    <scope>NUCLEOTIDE SEQUENCE [LARGE SCALE GENOMIC DNA]</scope>
</reference>
<dbReference type="EMBL" id="CABFWN010000006">
    <property type="protein sequence ID" value="VUG20094.1"/>
    <property type="molecule type" value="Genomic_DNA"/>
</dbReference>
<evidence type="ECO:0000256" key="2">
    <source>
        <dbReference type="ARBA" id="ARBA00022737"/>
    </source>
</evidence>
<dbReference type="InterPro" id="IPR020472">
    <property type="entry name" value="WD40_PAC1"/>
</dbReference>
<dbReference type="PANTHER" id="PTHR22847">
    <property type="entry name" value="WD40 REPEAT PROTEIN"/>
    <property type="match status" value="1"/>
</dbReference>
<accession>A0A7D9D0A3</accession>
<dbReference type="InterPro" id="IPR015943">
    <property type="entry name" value="WD40/YVTN_repeat-like_dom_sf"/>
</dbReference>
<proteinExistence type="predicted"/>
<evidence type="ECO:0000313" key="5">
    <source>
        <dbReference type="EMBL" id="VUG20094.1"/>
    </source>
</evidence>
<dbReference type="InterPro" id="IPR019775">
    <property type="entry name" value="WD40_repeat_CS"/>
</dbReference>
<gene>
    <name evidence="5" type="primary">SWD3</name>
    <name evidence="5" type="ORF">DEBR0S6_07800G</name>
</gene>
<dbReference type="PROSITE" id="PS50082">
    <property type="entry name" value="WD_REPEATS_2"/>
    <property type="match status" value="5"/>
</dbReference>
<dbReference type="CDD" id="cd00200">
    <property type="entry name" value="WD40"/>
    <property type="match status" value="1"/>
</dbReference>
<feature type="repeat" description="WD" evidence="3">
    <location>
        <begin position="52"/>
        <end position="93"/>
    </location>
</feature>
<keyword evidence="1 3" id="KW-0853">WD repeat</keyword>
<dbReference type="Proteomes" id="UP000478008">
    <property type="component" value="Unassembled WGS sequence"/>
</dbReference>
<evidence type="ECO:0000256" key="1">
    <source>
        <dbReference type="ARBA" id="ARBA00022574"/>
    </source>
</evidence>
<evidence type="ECO:0000256" key="3">
    <source>
        <dbReference type="PROSITE-ProRule" id="PRU00221"/>
    </source>
</evidence>
<dbReference type="Gene3D" id="2.130.10.10">
    <property type="entry name" value="YVTN repeat-like/Quinoprotein amine dehydrogenase"/>
    <property type="match status" value="1"/>
</dbReference>
<sequence>MYKLRYKLSQIHANALVSTAKISPDGRYLATASSDKAVKIWNLATGELIRTLIGHTEGISDLEFTPNSAYIASCSDDMTIRIWDLQNGELLRILKGHTFHVNSIKFNHKGSILISGSSDENIRVWDVKRGKCLRVLSAHSDAISCVDFCFDASIIVSGSYDGLVRLFDLDTGQCLKTLIDDQRGPNFPITFVKFSPNAKYVLSSSLDGDLRLWDYMNNRVVKTYQGPNCTPVAEKYTLGSDFVIFNNQKCVVSGDETGHILFWDVQTKKIQFVLEGSSNSSPIMHVSVWNGGEVLSSVSLDGELRVWDYHEIKKEA</sequence>
<feature type="domain" description="WDR5-like beta-propeller" evidence="4">
    <location>
        <begin position="12"/>
        <end position="307"/>
    </location>
</feature>
<dbReference type="Pfam" id="PF25175">
    <property type="entry name" value="Beta-prop_WDR5"/>
    <property type="match status" value="1"/>
</dbReference>
<dbReference type="SMART" id="SM00320">
    <property type="entry name" value="WD40"/>
    <property type="match status" value="7"/>
</dbReference>
<name>A0A7D9D0A3_DEKBR</name>
<keyword evidence="2" id="KW-0677">Repeat</keyword>
<evidence type="ECO:0000313" key="6">
    <source>
        <dbReference type="Proteomes" id="UP000478008"/>
    </source>
</evidence>
<dbReference type="PROSITE" id="PS00678">
    <property type="entry name" value="WD_REPEATS_1"/>
    <property type="match status" value="3"/>
</dbReference>
<protein>
    <submittedName>
        <fullName evidence="5">DEBR0S6_07800g1_1</fullName>
    </submittedName>
</protein>
<dbReference type="InterPro" id="IPR059122">
    <property type="entry name" value="Beta-prop_WDR5-like"/>
</dbReference>
<feature type="repeat" description="WD" evidence="3">
    <location>
        <begin position="17"/>
        <end position="51"/>
    </location>
</feature>
<dbReference type="PROSITE" id="PS50294">
    <property type="entry name" value="WD_REPEATS_REGION"/>
    <property type="match status" value="5"/>
</dbReference>
<feature type="repeat" description="WD" evidence="3">
    <location>
        <begin position="182"/>
        <end position="223"/>
    </location>
</feature>